<evidence type="ECO:0000256" key="1">
    <source>
        <dbReference type="SAM" id="MobiDB-lite"/>
    </source>
</evidence>
<dbReference type="AlphaFoldDB" id="A0A061R8V0"/>
<sequence>SPPAAGARDGSEQVSASPSSPVRLSGISGAGSASRGCVSSEGLAVLGAASRAALEDGTRFDLPRQMRSLAAHAGAPAISFRADGPKTEGQMRETRRRAEVFLGRRSDS</sequence>
<feature type="compositionally biased region" description="Polar residues" evidence="1">
    <location>
        <begin position="12"/>
        <end position="22"/>
    </location>
</feature>
<gene>
    <name evidence="2" type="ORF">TSPGSL018_8775</name>
</gene>
<feature type="non-terminal residue" evidence="2">
    <location>
        <position position="108"/>
    </location>
</feature>
<feature type="compositionally biased region" description="Basic and acidic residues" evidence="1">
    <location>
        <begin position="83"/>
        <end position="108"/>
    </location>
</feature>
<feature type="region of interest" description="Disordered" evidence="1">
    <location>
        <begin position="72"/>
        <end position="108"/>
    </location>
</feature>
<name>A0A061R8V0_9CHLO</name>
<feature type="region of interest" description="Disordered" evidence="1">
    <location>
        <begin position="1"/>
        <end position="33"/>
    </location>
</feature>
<organism evidence="2">
    <name type="scientific">Tetraselmis sp. GSL018</name>
    <dbReference type="NCBI Taxonomy" id="582737"/>
    <lineage>
        <taxon>Eukaryota</taxon>
        <taxon>Viridiplantae</taxon>
        <taxon>Chlorophyta</taxon>
        <taxon>core chlorophytes</taxon>
        <taxon>Chlorodendrophyceae</taxon>
        <taxon>Chlorodendrales</taxon>
        <taxon>Chlorodendraceae</taxon>
        <taxon>Tetraselmis</taxon>
    </lineage>
</organism>
<reference evidence="2" key="1">
    <citation type="submission" date="2014-05" db="EMBL/GenBank/DDBJ databases">
        <title>The transcriptome of the halophilic microalga Tetraselmis sp. GSL018 isolated from the Great Salt Lake, Utah.</title>
        <authorList>
            <person name="Jinkerson R.E."/>
            <person name="D'Adamo S."/>
            <person name="Posewitz M.C."/>
        </authorList>
    </citation>
    <scope>NUCLEOTIDE SEQUENCE</scope>
    <source>
        <strain evidence="2">GSL018</strain>
    </source>
</reference>
<feature type="non-terminal residue" evidence="2">
    <location>
        <position position="1"/>
    </location>
</feature>
<accession>A0A061R8V0</accession>
<protein>
    <submittedName>
        <fullName evidence="2">Uncharacterized protein</fullName>
    </submittedName>
</protein>
<proteinExistence type="predicted"/>
<evidence type="ECO:0000313" key="2">
    <source>
        <dbReference type="EMBL" id="JAC68408.1"/>
    </source>
</evidence>
<dbReference type="EMBL" id="GBEZ01017978">
    <property type="protein sequence ID" value="JAC68408.1"/>
    <property type="molecule type" value="Transcribed_RNA"/>
</dbReference>